<name>A0A1H9XNA3_9PSEU</name>
<dbReference type="Proteomes" id="UP000199051">
    <property type="component" value="Unassembled WGS sequence"/>
</dbReference>
<dbReference type="PANTHER" id="PTHR24094">
    <property type="entry name" value="SECRETED PROTEIN"/>
    <property type="match status" value="1"/>
</dbReference>
<dbReference type="Pfam" id="PF07510">
    <property type="entry name" value="GmrSD_C"/>
    <property type="match status" value="1"/>
</dbReference>
<dbReference type="InterPro" id="IPR011089">
    <property type="entry name" value="GmrSD_C"/>
</dbReference>
<feature type="domain" description="GmrSD restriction endonucleases C-terminal" evidence="1">
    <location>
        <begin position="116"/>
        <end position="209"/>
    </location>
</feature>
<accession>A0A1H9XNA3</accession>
<dbReference type="Gene3D" id="1.10.30.50">
    <property type="match status" value="1"/>
</dbReference>
<dbReference type="EMBL" id="FOGI01000017">
    <property type="protein sequence ID" value="SES47660.1"/>
    <property type="molecule type" value="Genomic_DNA"/>
</dbReference>
<dbReference type="PANTHER" id="PTHR24094:SF15">
    <property type="entry name" value="AMP-DEPENDENT SYNTHETASE_LIGASE DOMAIN-CONTAINING PROTEIN-RELATED"/>
    <property type="match status" value="1"/>
</dbReference>
<reference evidence="3" key="1">
    <citation type="submission" date="2016-10" db="EMBL/GenBank/DDBJ databases">
        <authorList>
            <person name="Varghese N."/>
            <person name="Submissions S."/>
        </authorList>
    </citation>
    <scope>NUCLEOTIDE SEQUENCE [LARGE SCALE GENOMIC DNA]</scope>
    <source>
        <strain evidence="3">DSM 44260</strain>
    </source>
</reference>
<proteinExistence type="predicted"/>
<protein>
    <recommendedName>
        <fullName evidence="1">GmrSD restriction endonucleases C-terminal domain-containing protein</fullName>
    </recommendedName>
</protein>
<sequence>MRSVVPTLAVLATLVLTGCDPNALGAGGTSVPAPAPGAAGNHQAQLAALGQPRPEDTGAHYNRDEWGEWVTDRANSCSTREQILVRDGDGETVDGRCKSTCPKAFCWTSRYDGVTTKDPADLQIDHIVPLAEAARSGARDWTGAQRKAYYNDPINLVAVSARSNQQKSDGDPGKWRPMREYWCDYATGYVAVKTKYQLSVDDVELAELTRMLNTCP</sequence>
<organism evidence="2 3">
    <name type="scientific">Actinokineospora terrae</name>
    <dbReference type="NCBI Taxonomy" id="155974"/>
    <lineage>
        <taxon>Bacteria</taxon>
        <taxon>Bacillati</taxon>
        <taxon>Actinomycetota</taxon>
        <taxon>Actinomycetes</taxon>
        <taxon>Pseudonocardiales</taxon>
        <taxon>Pseudonocardiaceae</taxon>
        <taxon>Actinokineospora</taxon>
    </lineage>
</organism>
<evidence type="ECO:0000259" key="1">
    <source>
        <dbReference type="Pfam" id="PF07510"/>
    </source>
</evidence>
<dbReference type="AlphaFoldDB" id="A0A1H9XNA3"/>
<dbReference type="RefSeq" id="WP_092786522.1">
    <property type="nucleotide sequence ID" value="NZ_FOGI01000017.1"/>
</dbReference>
<evidence type="ECO:0000313" key="3">
    <source>
        <dbReference type="Proteomes" id="UP000199051"/>
    </source>
</evidence>
<gene>
    <name evidence="2" type="ORF">SAMN04487818_117135</name>
</gene>
<keyword evidence="3" id="KW-1185">Reference proteome</keyword>
<dbReference type="STRING" id="155974.SAMN04487818_117135"/>
<evidence type="ECO:0000313" key="2">
    <source>
        <dbReference type="EMBL" id="SES47660.1"/>
    </source>
</evidence>
<dbReference type="PROSITE" id="PS51257">
    <property type="entry name" value="PROKAR_LIPOPROTEIN"/>
    <property type="match status" value="1"/>
</dbReference>